<dbReference type="AlphaFoldDB" id="A0AAD2CFM5"/>
<name>A0AAD2CFM5_9STRA</name>
<feature type="region of interest" description="Disordered" evidence="1">
    <location>
        <begin position="145"/>
        <end position="173"/>
    </location>
</feature>
<evidence type="ECO:0000313" key="2">
    <source>
        <dbReference type="EMBL" id="CAJ1932487.1"/>
    </source>
</evidence>
<keyword evidence="3" id="KW-1185">Reference proteome</keyword>
<proteinExistence type="predicted"/>
<dbReference type="EMBL" id="CAKOGP040000224">
    <property type="protein sequence ID" value="CAJ1932487.1"/>
    <property type="molecule type" value="Genomic_DNA"/>
</dbReference>
<accession>A0AAD2CFM5</accession>
<evidence type="ECO:0000256" key="1">
    <source>
        <dbReference type="SAM" id="MobiDB-lite"/>
    </source>
</evidence>
<evidence type="ECO:0008006" key="4">
    <source>
        <dbReference type="Google" id="ProtNLM"/>
    </source>
</evidence>
<evidence type="ECO:0000313" key="3">
    <source>
        <dbReference type="Proteomes" id="UP001295423"/>
    </source>
</evidence>
<reference evidence="2" key="1">
    <citation type="submission" date="2023-08" db="EMBL/GenBank/DDBJ databases">
        <authorList>
            <person name="Audoor S."/>
            <person name="Bilcke G."/>
        </authorList>
    </citation>
    <scope>NUCLEOTIDE SEQUENCE</scope>
</reference>
<comment type="caution">
    <text evidence="2">The sequence shown here is derived from an EMBL/GenBank/DDBJ whole genome shotgun (WGS) entry which is preliminary data.</text>
</comment>
<feature type="compositionally biased region" description="Low complexity" evidence="1">
    <location>
        <begin position="157"/>
        <end position="167"/>
    </location>
</feature>
<organism evidence="2 3">
    <name type="scientific">Cylindrotheca closterium</name>
    <dbReference type="NCBI Taxonomy" id="2856"/>
    <lineage>
        <taxon>Eukaryota</taxon>
        <taxon>Sar</taxon>
        <taxon>Stramenopiles</taxon>
        <taxon>Ochrophyta</taxon>
        <taxon>Bacillariophyta</taxon>
        <taxon>Bacillariophyceae</taxon>
        <taxon>Bacillariophycidae</taxon>
        <taxon>Bacillariales</taxon>
        <taxon>Bacillariaceae</taxon>
        <taxon>Cylindrotheca</taxon>
    </lineage>
</organism>
<gene>
    <name evidence="2" type="ORF">CYCCA115_LOCUS2861</name>
</gene>
<dbReference type="Proteomes" id="UP001295423">
    <property type="component" value="Unassembled WGS sequence"/>
</dbReference>
<protein>
    <recommendedName>
        <fullName evidence="4">PAS domain-containing protein</fullName>
    </recommendedName>
</protein>
<sequence length="357" mass="39823">MHMNTFQVQDTHFASGNRSEHDRFDSAMFEQPSMVSLEFPSLASEAIINNKRCAYHRNAPVFPPKRRKTVSPLPEVKEDNSWIDNFSLLDSFSPEDSYNPSIVPECPTNHHLQQEQTSSVTEIIKQALTLSSEDFMHDAPQVPIIPSTTTQDFANHNSNSSSSSSNNGYLHDSQLPTGMMSQQTTIMPRLHVRTISETQMAEMNASTNPSAVSLRGAASPVALPRPIPSVDPSEFTISKLKHSKEPTLLTLTSYPYRVVYSNEAFSKMSGSKTSVIGDSVFDTFKVEGTRLHPSLATYPTLVGRLDNEVALVPSFTDDQDNQYSLRCGIQAFPVTKRNDSNALRYYAIRFSPLQFPH</sequence>
<feature type="compositionally biased region" description="Polar residues" evidence="1">
    <location>
        <begin position="146"/>
        <end position="156"/>
    </location>
</feature>